<dbReference type="InterPro" id="IPR005335">
    <property type="entry name" value="Terminase_ssu"/>
</dbReference>
<dbReference type="AlphaFoldDB" id="A0A6M0SUE4"/>
<accession>A0A6M0SUE4</accession>
<name>A0A6M0SUE4_CLOBO</name>
<dbReference type="InterPro" id="IPR038713">
    <property type="entry name" value="Terminase_Gp1_N_sf"/>
</dbReference>
<sequence length="191" mass="21679">MAKLSERHKRFCDEYLIDLNVTQAAIRAGYTPKYANKKVYALLDKPEIKEYLDKRMNAREKRTEITQDKVLSELAAIAFSNASDFFKVIDKKITVNGNEILDTYGKPKTYKDVEFINTDNLSDDNKKVISSIKQGANGLEIKLNDKIKALELVGRHLGMFKDKVEINGNVNNPFEGLTTEQLLKMVADEDG</sequence>
<dbReference type="Proteomes" id="UP000472355">
    <property type="component" value="Unassembled WGS sequence"/>
</dbReference>
<evidence type="ECO:0000256" key="1">
    <source>
        <dbReference type="ARBA" id="ARBA00022612"/>
    </source>
</evidence>
<reference evidence="3 4" key="1">
    <citation type="submission" date="2019-02" db="EMBL/GenBank/DDBJ databases">
        <title>Genome sequencing of Clostridium botulinum clinical isolates.</title>
        <authorList>
            <person name="Brunt J."/>
            <person name="Van Vliet A.H.M."/>
            <person name="Stringer S.C."/>
            <person name="Grant K.A."/>
            <person name="Carter A.C."/>
            <person name="Peck M.W."/>
        </authorList>
    </citation>
    <scope>NUCLEOTIDE SEQUENCE [LARGE SCALE GENOMIC DNA]</scope>
    <source>
        <strain evidence="3 4">H113700579</strain>
    </source>
</reference>
<comment type="caution">
    <text evidence="3">The sequence shown here is derived from an EMBL/GenBank/DDBJ whole genome shotgun (WGS) entry which is preliminary data.</text>
</comment>
<protein>
    <submittedName>
        <fullName evidence="3">Terminase small subunit</fullName>
    </submittedName>
</protein>
<dbReference type="Pfam" id="PF03592">
    <property type="entry name" value="Terminase_2"/>
    <property type="match status" value="1"/>
</dbReference>
<dbReference type="InterPro" id="IPR052404">
    <property type="entry name" value="SPP1-like_terminase"/>
</dbReference>
<evidence type="ECO:0000313" key="4">
    <source>
        <dbReference type="Proteomes" id="UP000472355"/>
    </source>
</evidence>
<evidence type="ECO:0000256" key="2">
    <source>
        <dbReference type="ARBA" id="ARBA00023219"/>
    </source>
</evidence>
<proteinExistence type="predicted"/>
<keyword evidence="1" id="KW-1188">Viral release from host cell</keyword>
<dbReference type="PANTHER" id="PTHR41328">
    <property type="entry name" value="TERMINASE SMALL SUBUNIT-RELATED"/>
    <property type="match status" value="1"/>
</dbReference>
<dbReference type="GO" id="GO:0051276">
    <property type="term" value="P:chromosome organization"/>
    <property type="evidence" value="ECO:0007669"/>
    <property type="project" value="InterPro"/>
</dbReference>
<evidence type="ECO:0000313" key="3">
    <source>
        <dbReference type="EMBL" id="NFA43984.1"/>
    </source>
</evidence>
<organism evidence="3 4">
    <name type="scientific">Clostridium botulinum</name>
    <dbReference type="NCBI Taxonomy" id="1491"/>
    <lineage>
        <taxon>Bacteria</taxon>
        <taxon>Bacillati</taxon>
        <taxon>Bacillota</taxon>
        <taxon>Clostridia</taxon>
        <taxon>Eubacteriales</taxon>
        <taxon>Clostridiaceae</taxon>
        <taxon>Clostridium</taxon>
    </lineage>
</organism>
<gene>
    <name evidence="3" type="ORF">EXM65_15770</name>
</gene>
<dbReference type="Gene3D" id="1.10.10.1400">
    <property type="entry name" value="Terminase, small subunit, N-terminal DNA-binding domain, HTH motif"/>
    <property type="match status" value="1"/>
</dbReference>
<dbReference type="EMBL" id="SGKU01000056">
    <property type="protein sequence ID" value="NFA43984.1"/>
    <property type="molecule type" value="Genomic_DNA"/>
</dbReference>
<dbReference type="PANTHER" id="PTHR41328:SF2">
    <property type="entry name" value="TERMINASE SMALL SUBUNIT"/>
    <property type="match status" value="1"/>
</dbReference>
<keyword evidence="2" id="KW-0231">Viral genome packaging</keyword>